<dbReference type="AlphaFoldDB" id="A0A1G8D4S1"/>
<dbReference type="PANTHER" id="PTHR42924:SF3">
    <property type="entry name" value="POLYMERASE_HISTIDINOL PHOSPHATASE N-TERMINAL DOMAIN-CONTAINING PROTEIN"/>
    <property type="match status" value="1"/>
</dbReference>
<proteinExistence type="predicted"/>
<sequence length="86" mass="9464">MRKKKTNRMIKADLHMHSTASDGGYPPSEIMQKCYHANLATVALTDYDTTNGIEEAKEKASTLELTIINGIELSTKINGKSVHMLG</sequence>
<dbReference type="InterPro" id="IPR052018">
    <property type="entry name" value="PHP_domain"/>
</dbReference>
<dbReference type="EMBL" id="FNDU01000001">
    <property type="protein sequence ID" value="SDH52379.1"/>
    <property type="molecule type" value="Genomic_DNA"/>
</dbReference>
<feature type="domain" description="Polymerase/histidinol phosphatase N-terminal" evidence="2">
    <location>
        <begin position="12"/>
        <end position="77"/>
    </location>
</feature>
<dbReference type="SMART" id="SM00481">
    <property type="entry name" value="POLIIIAc"/>
    <property type="match status" value="1"/>
</dbReference>
<evidence type="ECO:0000256" key="1">
    <source>
        <dbReference type="SAM" id="MobiDB-lite"/>
    </source>
</evidence>
<evidence type="ECO:0000313" key="4">
    <source>
        <dbReference type="Proteomes" id="UP000199017"/>
    </source>
</evidence>
<dbReference type="Pfam" id="PF02811">
    <property type="entry name" value="PHP"/>
    <property type="match status" value="1"/>
</dbReference>
<gene>
    <name evidence="3" type="ORF">SAMN05216352_101544</name>
</gene>
<dbReference type="InterPro" id="IPR004013">
    <property type="entry name" value="PHP_dom"/>
</dbReference>
<dbReference type="InterPro" id="IPR016195">
    <property type="entry name" value="Pol/histidinol_Pase-like"/>
</dbReference>
<evidence type="ECO:0000313" key="3">
    <source>
        <dbReference type="EMBL" id="SDH52379.1"/>
    </source>
</evidence>
<dbReference type="GO" id="GO:0035312">
    <property type="term" value="F:5'-3' DNA exonuclease activity"/>
    <property type="evidence" value="ECO:0007669"/>
    <property type="project" value="TreeGrafter"/>
</dbReference>
<reference evidence="3 4" key="1">
    <citation type="submission" date="2016-10" db="EMBL/GenBank/DDBJ databases">
        <authorList>
            <person name="de Groot N.N."/>
        </authorList>
    </citation>
    <scope>NUCLEOTIDE SEQUENCE [LARGE SCALE GENOMIC DNA]</scope>
    <source>
        <strain evidence="4">P4B,CCM 7963,CECT 7998,DSM 25260,IBRC-M 10614,KCTC 13821</strain>
    </source>
</reference>
<dbReference type="InterPro" id="IPR003141">
    <property type="entry name" value="Pol/His_phosphatase_N"/>
</dbReference>
<dbReference type="Gene3D" id="3.20.20.140">
    <property type="entry name" value="Metal-dependent hydrolases"/>
    <property type="match status" value="1"/>
</dbReference>
<keyword evidence="4" id="KW-1185">Reference proteome</keyword>
<evidence type="ECO:0000259" key="2">
    <source>
        <dbReference type="SMART" id="SM00481"/>
    </source>
</evidence>
<dbReference type="GO" id="GO:0004534">
    <property type="term" value="F:5'-3' RNA exonuclease activity"/>
    <property type="evidence" value="ECO:0007669"/>
    <property type="project" value="TreeGrafter"/>
</dbReference>
<accession>A0A1G8D4S1</accession>
<dbReference type="PANTHER" id="PTHR42924">
    <property type="entry name" value="EXONUCLEASE"/>
    <property type="match status" value="1"/>
</dbReference>
<dbReference type="Proteomes" id="UP000199017">
    <property type="component" value="Unassembled WGS sequence"/>
</dbReference>
<protein>
    <recommendedName>
        <fullName evidence="2">Polymerase/histidinol phosphatase N-terminal domain-containing protein</fullName>
    </recommendedName>
</protein>
<dbReference type="STRING" id="930129.SAMN05216352_101544"/>
<name>A0A1G8D4S1_9BACI</name>
<feature type="region of interest" description="Disordered" evidence="1">
    <location>
        <begin position="1"/>
        <end position="24"/>
    </location>
</feature>
<dbReference type="SUPFAM" id="SSF89550">
    <property type="entry name" value="PHP domain-like"/>
    <property type="match status" value="1"/>
</dbReference>
<organism evidence="3 4">
    <name type="scientific">Alteribacillus bidgolensis</name>
    <dbReference type="NCBI Taxonomy" id="930129"/>
    <lineage>
        <taxon>Bacteria</taxon>
        <taxon>Bacillati</taxon>
        <taxon>Bacillota</taxon>
        <taxon>Bacilli</taxon>
        <taxon>Bacillales</taxon>
        <taxon>Bacillaceae</taxon>
        <taxon>Alteribacillus</taxon>
    </lineage>
</organism>